<keyword evidence="1" id="KW-1133">Transmembrane helix</keyword>
<dbReference type="AlphaFoldDB" id="A0A078S125"/>
<sequence>MKIDELLDKYFEGETSCEEERELRRFFTEEEVPEHLQTYRPLFAYLNREATSMAEPTEEKSVTTESAKEVPTQRKPSRLYRTFYAVSGIAAGLLLLLGVAKIIFPLSGVPENYVVIDGQRYTDEKLVEAKALEALQNASFTDEDLSNLLFQH</sequence>
<reference evidence="2 3" key="1">
    <citation type="submission" date="2014-04" db="EMBL/GenBank/DDBJ databases">
        <authorList>
            <person name="Sears C."/>
            <person name="Carroll K."/>
            <person name="Sack B.R."/>
            <person name="Qadri F."/>
            <person name="Myers L.L."/>
            <person name="Chung G.-T."/>
            <person name="Escheverria P."/>
            <person name="Fraser C.M."/>
            <person name="Sadzewicz L."/>
            <person name="Shefchek K.A."/>
            <person name="Tallon L."/>
            <person name="Das S.P."/>
            <person name="Daugherty S."/>
            <person name="Mongodin E.F."/>
        </authorList>
    </citation>
    <scope>NUCLEOTIDE SEQUENCE [LARGE SCALE GENOMIC DNA]</scope>
    <source>
        <strain evidence="2 3">3978 T3 ii</strain>
    </source>
</reference>
<dbReference type="EMBL" id="JNHN01000169">
    <property type="protein sequence ID" value="KDS51498.1"/>
    <property type="molecule type" value="Genomic_DNA"/>
</dbReference>
<feature type="transmembrane region" description="Helical" evidence="1">
    <location>
        <begin position="83"/>
        <end position="104"/>
    </location>
</feature>
<name>A0A078S125_BACUN</name>
<comment type="caution">
    <text evidence="2">The sequence shown here is derived from an EMBL/GenBank/DDBJ whole genome shotgun (WGS) entry which is preliminary data.</text>
</comment>
<gene>
    <name evidence="2" type="ORF">M094_0543</name>
</gene>
<organism evidence="2 3">
    <name type="scientific">Bacteroides uniformis str. 3978 T3 ii</name>
    <dbReference type="NCBI Taxonomy" id="1339349"/>
    <lineage>
        <taxon>Bacteria</taxon>
        <taxon>Pseudomonadati</taxon>
        <taxon>Bacteroidota</taxon>
        <taxon>Bacteroidia</taxon>
        <taxon>Bacteroidales</taxon>
        <taxon>Bacteroidaceae</taxon>
        <taxon>Bacteroides</taxon>
    </lineage>
</organism>
<evidence type="ECO:0000313" key="2">
    <source>
        <dbReference type="EMBL" id="KDS51498.1"/>
    </source>
</evidence>
<protein>
    <submittedName>
        <fullName evidence="2">Uncharacterized protein</fullName>
    </submittedName>
</protein>
<evidence type="ECO:0000256" key="1">
    <source>
        <dbReference type="SAM" id="Phobius"/>
    </source>
</evidence>
<accession>A0A078S125</accession>
<dbReference type="PATRIC" id="fig|1339349.3.peg.1796"/>
<evidence type="ECO:0000313" key="3">
    <source>
        <dbReference type="Proteomes" id="UP000028013"/>
    </source>
</evidence>
<dbReference type="RefSeq" id="WP_009036822.1">
    <property type="nucleotide sequence ID" value="NZ_JNHN01000169.1"/>
</dbReference>
<keyword evidence="1" id="KW-0812">Transmembrane</keyword>
<keyword evidence="1" id="KW-0472">Membrane</keyword>
<dbReference type="Proteomes" id="UP000028013">
    <property type="component" value="Unassembled WGS sequence"/>
</dbReference>
<proteinExistence type="predicted"/>